<name>A0ABT0KAF6_9GAMM</name>
<gene>
    <name evidence="1" type="ORF">KAJ71_08120</name>
</gene>
<dbReference type="EMBL" id="JAGQDC010000005">
    <property type="protein sequence ID" value="MCL1028990.1"/>
    <property type="molecule type" value="Genomic_DNA"/>
</dbReference>
<sequence length="279" mass="32369">MRDNNLLLRIKERMGGISANEKLDDAIKCHYDIVHEIYLANPLYFKIALKSNRFIVISAILAIYYTNESPSFKEVKKFCIKNDLLSNNTLDSFISFLRVAGRLKAIPDENDKRRLSYRPTQKKLEEVTRIFKSIILPYSIIYPDVDIGHALNHEEFISGFFKNYSEVVFGNIFIHDVIPDCRDFVSRDGGHMIMFNLYVESLRQNTPNVQYNYLKASFMCAVSRSHIKRCLQLAEYAGLLTLKDNGQLVELSPRFIRMVRDCFSFYLTTTEHGLMGMKS</sequence>
<evidence type="ECO:0008006" key="3">
    <source>
        <dbReference type="Google" id="ProtNLM"/>
    </source>
</evidence>
<proteinExistence type="predicted"/>
<dbReference type="RefSeq" id="WP_248945254.1">
    <property type="nucleotide sequence ID" value="NZ_CBCSGY010000012.1"/>
</dbReference>
<keyword evidence="2" id="KW-1185">Reference proteome</keyword>
<comment type="caution">
    <text evidence="1">The sequence shown here is derived from an EMBL/GenBank/DDBJ whole genome shotgun (WGS) entry which is preliminary data.</text>
</comment>
<evidence type="ECO:0000313" key="2">
    <source>
        <dbReference type="Proteomes" id="UP001165275"/>
    </source>
</evidence>
<organism evidence="1 2">
    <name type="scientific">Serratia silvae</name>
    <dbReference type="NCBI Taxonomy" id="2824122"/>
    <lineage>
        <taxon>Bacteria</taxon>
        <taxon>Pseudomonadati</taxon>
        <taxon>Pseudomonadota</taxon>
        <taxon>Gammaproteobacteria</taxon>
        <taxon>Enterobacterales</taxon>
        <taxon>Yersiniaceae</taxon>
        <taxon>Serratia</taxon>
    </lineage>
</organism>
<dbReference type="Proteomes" id="UP001165275">
    <property type="component" value="Unassembled WGS sequence"/>
</dbReference>
<protein>
    <recommendedName>
        <fullName evidence="3">MarR family transcriptional regulator</fullName>
    </recommendedName>
</protein>
<evidence type="ECO:0000313" key="1">
    <source>
        <dbReference type="EMBL" id="MCL1028990.1"/>
    </source>
</evidence>
<accession>A0ABT0KAF6</accession>
<reference evidence="1" key="1">
    <citation type="submission" date="2021-04" db="EMBL/GenBank/DDBJ databases">
        <title>Genome sequence of Serratia sp. arafor3.</title>
        <authorList>
            <person name="Besaury L."/>
        </authorList>
    </citation>
    <scope>NUCLEOTIDE SEQUENCE</scope>
    <source>
        <strain evidence="1">Arafor3</strain>
    </source>
</reference>